<evidence type="ECO:0000256" key="4">
    <source>
        <dbReference type="ARBA" id="ARBA00023139"/>
    </source>
</evidence>
<dbReference type="AlphaFoldDB" id="A0AAJ2EVX2"/>
<dbReference type="EMBL" id="JAVJAF010000001">
    <property type="protein sequence ID" value="MDR6232751.1"/>
    <property type="molecule type" value="Genomic_DNA"/>
</dbReference>
<comment type="subcellular location">
    <subcellularLocation>
        <location evidence="1">Cell outer membrane</location>
        <topology evidence="1">Lipid-anchor</topology>
    </subcellularLocation>
</comment>
<comment type="caution">
    <text evidence="7">The sequence shown here is derived from an EMBL/GenBank/DDBJ whole genome shotgun (WGS) entry which is preliminary data.</text>
</comment>
<evidence type="ECO:0000256" key="3">
    <source>
        <dbReference type="ARBA" id="ARBA00023136"/>
    </source>
</evidence>
<gene>
    <name evidence="7" type="ORF">QE440_000492</name>
</gene>
<dbReference type="GO" id="GO:0009279">
    <property type="term" value="C:cell outer membrane"/>
    <property type="evidence" value="ECO:0007669"/>
    <property type="project" value="UniProtKB-SubCell"/>
</dbReference>
<evidence type="ECO:0000313" key="8">
    <source>
        <dbReference type="Proteomes" id="UP001268036"/>
    </source>
</evidence>
<keyword evidence="5 7" id="KW-0449">Lipoprotein</keyword>
<keyword evidence="2 6" id="KW-0732">Signal</keyword>
<dbReference type="PROSITE" id="PS51257">
    <property type="entry name" value="PROKAR_LIPOPROTEIN"/>
    <property type="match status" value="1"/>
</dbReference>
<keyword evidence="4" id="KW-0564">Palmitate</keyword>
<accession>A0AAJ2EVX2</accession>
<proteinExistence type="predicted"/>
<feature type="signal peptide" evidence="6">
    <location>
        <begin position="1"/>
        <end position="18"/>
    </location>
</feature>
<organism evidence="7 8">
    <name type="scientific">Pseudomonas oryzihabitans</name>
    <dbReference type="NCBI Taxonomy" id="47885"/>
    <lineage>
        <taxon>Bacteria</taxon>
        <taxon>Pseudomonadati</taxon>
        <taxon>Pseudomonadota</taxon>
        <taxon>Gammaproteobacteria</taxon>
        <taxon>Pseudomonadales</taxon>
        <taxon>Pseudomonadaceae</taxon>
        <taxon>Pseudomonas</taxon>
    </lineage>
</organism>
<feature type="chain" id="PRO_5042539923" evidence="6">
    <location>
        <begin position="19"/>
        <end position="154"/>
    </location>
</feature>
<evidence type="ECO:0000256" key="1">
    <source>
        <dbReference type="ARBA" id="ARBA00004459"/>
    </source>
</evidence>
<dbReference type="PANTHER" id="PTHR35603:SF1">
    <property type="entry name" value="OUTER MEMBRANE LIPOPROTEIN SLYB"/>
    <property type="match status" value="1"/>
</dbReference>
<evidence type="ECO:0000256" key="2">
    <source>
        <dbReference type="ARBA" id="ARBA00022729"/>
    </source>
</evidence>
<dbReference type="RefSeq" id="WP_140215078.1">
    <property type="nucleotide sequence ID" value="NZ_CP021645.1"/>
</dbReference>
<reference evidence="7" key="1">
    <citation type="submission" date="2023-08" db="EMBL/GenBank/DDBJ databases">
        <title>Functional and genomic diversity of the sorghum phyllosphere microbiome.</title>
        <authorList>
            <person name="Shade A."/>
        </authorList>
    </citation>
    <scope>NUCLEOTIDE SEQUENCE</scope>
    <source>
        <strain evidence="7">SORGH_AS_0201</strain>
    </source>
</reference>
<name>A0AAJ2EVX2_9PSED</name>
<keyword evidence="3" id="KW-0472">Membrane</keyword>
<evidence type="ECO:0000256" key="5">
    <source>
        <dbReference type="ARBA" id="ARBA00023288"/>
    </source>
</evidence>
<sequence length="154" mass="15452">MKRIFQLAASLTAVALLAGCVSNQSGDVYSRAEARQVQTVRTGTITALRPVTIEGTQSPIGAGAGAVVGGIGGSAIGGGRGSFVTAIIGAVAGGLLGAATEEGFTKANGVEITVKEDDGSTRAYVQAVSKGEMFRVGERVRILTVDGTSRVAPN</sequence>
<protein>
    <submittedName>
        <fullName evidence="7">Outer membrane lipoprotein SlyB</fullName>
    </submittedName>
</protein>
<dbReference type="InterPro" id="IPR051407">
    <property type="entry name" value="Bact_OM_lipoprot/Surf_antigen"/>
</dbReference>
<evidence type="ECO:0000313" key="7">
    <source>
        <dbReference type="EMBL" id="MDR6232751.1"/>
    </source>
</evidence>
<dbReference type="Proteomes" id="UP001268036">
    <property type="component" value="Unassembled WGS sequence"/>
</dbReference>
<evidence type="ECO:0000256" key="6">
    <source>
        <dbReference type="SAM" id="SignalP"/>
    </source>
</evidence>
<dbReference type="PANTHER" id="PTHR35603">
    <property type="match status" value="1"/>
</dbReference>